<dbReference type="Proteomes" id="UP001154282">
    <property type="component" value="Unassembled WGS sequence"/>
</dbReference>
<dbReference type="InterPro" id="IPR001077">
    <property type="entry name" value="COMT_C"/>
</dbReference>
<dbReference type="SUPFAM" id="SSF53335">
    <property type="entry name" value="S-adenosyl-L-methionine-dependent methyltransferases"/>
    <property type="match status" value="1"/>
</dbReference>
<dbReference type="Pfam" id="PF00891">
    <property type="entry name" value="Methyltransf_2"/>
    <property type="match status" value="1"/>
</dbReference>
<sequence>MKTKDSQDVILGAQARLWSCSFNQMISMCLKCAIHLRIPDAIHKHGGAAAVPLTALLSTLQIPPSKTEPFRCIMRILAHNAALFNPEPKPSPDAADDEWYSLNASSRLLLSPGGGEDDDDKAAVEVRHTSSVLFLFHPLMQEPWSFLDTWLREDGSRTPWEIAHGTASFWGYLETRDPSGELMATFYDCMTNDSKLVGEVLVSRCRDMFDGVASLVDVGGGAGTMAAAVAKAFPEIKCTVLDRPHVVKGLQGEGNLEFVGGDMFLSVPQADAVLLKWILHDWDEENCIKVLKVCKEAIASPKGKLIIIDMVVDEKRLGERNFGEVQLCFDLFMMAMVNGKERTEKEWKRLFSAAGFSNYKISTVMGLRSVIEVFP</sequence>
<dbReference type="InterPro" id="IPR012967">
    <property type="entry name" value="COMT_dimerisation"/>
</dbReference>
<evidence type="ECO:0000256" key="4">
    <source>
        <dbReference type="PIRSR" id="PIRSR005739-1"/>
    </source>
</evidence>
<evidence type="ECO:0000313" key="8">
    <source>
        <dbReference type="Proteomes" id="UP001154282"/>
    </source>
</evidence>
<feature type="domain" description="O-methyltransferase C-terminal" evidence="5">
    <location>
        <begin position="144"/>
        <end position="357"/>
    </location>
</feature>
<proteinExistence type="predicted"/>
<dbReference type="GO" id="GO:0008171">
    <property type="term" value="F:O-methyltransferase activity"/>
    <property type="evidence" value="ECO:0007669"/>
    <property type="project" value="InterPro"/>
</dbReference>
<dbReference type="AlphaFoldDB" id="A0AAV0HJ98"/>
<evidence type="ECO:0000259" key="6">
    <source>
        <dbReference type="Pfam" id="PF08100"/>
    </source>
</evidence>
<dbReference type="PIRSF" id="PIRSF005739">
    <property type="entry name" value="O-mtase"/>
    <property type="match status" value="1"/>
</dbReference>
<dbReference type="Gene3D" id="3.40.50.150">
    <property type="entry name" value="Vaccinia Virus protein VP39"/>
    <property type="match status" value="1"/>
</dbReference>
<dbReference type="PANTHER" id="PTHR11746">
    <property type="entry name" value="O-METHYLTRANSFERASE"/>
    <property type="match status" value="1"/>
</dbReference>
<keyword evidence="1" id="KW-0489">Methyltransferase</keyword>
<evidence type="ECO:0000256" key="3">
    <source>
        <dbReference type="ARBA" id="ARBA00022691"/>
    </source>
</evidence>
<accession>A0AAV0HJ98</accession>
<dbReference type="Gene3D" id="1.10.10.10">
    <property type="entry name" value="Winged helix-like DNA-binding domain superfamily/Winged helix DNA-binding domain"/>
    <property type="match status" value="1"/>
</dbReference>
<evidence type="ECO:0000256" key="1">
    <source>
        <dbReference type="ARBA" id="ARBA00022603"/>
    </source>
</evidence>
<dbReference type="FunFam" id="3.40.50.150:FF:000206">
    <property type="entry name" value="O-methyltransferase ZRP4"/>
    <property type="match status" value="1"/>
</dbReference>
<dbReference type="EMBL" id="CAMGYJ010000002">
    <property type="protein sequence ID" value="CAI0385380.1"/>
    <property type="molecule type" value="Genomic_DNA"/>
</dbReference>
<reference evidence="7" key="1">
    <citation type="submission" date="2022-08" db="EMBL/GenBank/DDBJ databases">
        <authorList>
            <person name="Gutierrez-Valencia J."/>
        </authorList>
    </citation>
    <scope>NUCLEOTIDE SEQUENCE</scope>
</reference>
<dbReference type="InterPro" id="IPR036390">
    <property type="entry name" value="WH_DNA-bd_sf"/>
</dbReference>
<organism evidence="7 8">
    <name type="scientific">Linum tenue</name>
    <dbReference type="NCBI Taxonomy" id="586396"/>
    <lineage>
        <taxon>Eukaryota</taxon>
        <taxon>Viridiplantae</taxon>
        <taxon>Streptophyta</taxon>
        <taxon>Embryophyta</taxon>
        <taxon>Tracheophyta</taxon>
        <taxon>Spermatophyta</taxon>
        <taxon>Magnoliopsida</taxon>
        <taxon>eudicotyledons</taxon>
        <taxon>Gunneridae</taxon>
        <taxon>Pentapetalae</taxon>
        <taxon>rosids</taxon>
        <taxon>fabids</taxon>
        <taxon>Malpighiales</taxon>
        <taxon>Linaceae</taxon>
        <taxon>Linum</taxon>
    </lineage>
</organism>
<dbReference type="PROSITE" id="PS51683">
    <property type="entry name" value="SAM_OMT_II"/>
    <property type="match status" value="1"/>
</dbReference>
<evidence type="ECO:0008006" key="9">
    <source>
        <dbReference type="Google" id="ProtNLM"/>
    </source>
</evidence>
<feature type="domain" description="O-methyltransferase dimerisation" evidence="6">
    <location>
        <begin position="20"/>
        <end position="111"/>
    </location>
</feature>
<evidence type="ECO:0000259" key="5">
    <source>
        <dbReference type="Pfam" id="PF00891"/>
    </source>
</evidence>
<dbReference type="InterPro" id="IPR029063">
    <property type="entry name" value="SAM-dependent_MTases_sf"/>
</dbReference>
<keyword evidence="2" id="KW-0808">Transferase</keyword>
<dbReference type="Pfam" id="PF08100">
    <property type="entry name" value="Dimerisation"/>
    <property type="match status" value="1"/>
</dbReference>
<evidence type="ECO:0000256" key="2">
    <source>
        <dbReference type="ARBA" id="ARBA00022679"/>
    </source>
</evidence>
<keyword evidence="8" id="KW-1185">Reference proteome</keyword>
<dbReference type="InterPro" id="IPR016461">
    <property type="entry name" value="COMT-like"/>
</dbReference>
<dbReference type="SUPFAM" id="SSF46785">
    <property type="entry name" value="Winged helix' DNA-binding domain"/>
    <property type="match status" value="1"/>
</dbReference>
<comment type="caution">
    <text evidence="7">The sequence shown here is derived from an EMBL/GenBank/DDBJ whole genome shotgun (WGS) entry which is preliminary data.</text>
</comment>
<gene>
    <name evidence="7" type="ORF">LITE_LOCUS4770</name>
</gene>
<dbReference type="InterPro" id="IPR036388">
    <property type="entry name" value="WH-like_DNA-bd_sf"/>
</dbReference>
<keyword evidence="3" id="KW-0949">S-adenosyl-L-methionine</keyword>
<dbReference type="GO" id="GO:0046983">
    <property type="term" value="F:protein dimerization activity"/>
    <property type="evidence" value="ECO:0007669"/>
    <property type="project" value="InterPro"/>
</dbReference>
<protein>
    <recommendedName>
        <fullName evidence="9">Trans-resveratrol di-O-methyltransferase-like</fullName>
    </recommendedName>
</protein>
<dbReference type="GO" id="GO:0032259">
    <property type="term" value="P:methylation"/>
    <property type="evidence" value="ECO:0007669"/>
    <property type="project" value="UniProtKB-KW"/>
</dbReference>
<name>A0AAV0HJ98_9ROSI</name>
<evidence type="ECO:0000313" key="7">
    <source>
        <dbReference type="EMBL" id="CAI0385380.1"/>
    </source>
</evidence>
<feature type="active site" description="Proton acceptor" evidence="4">
    <location>
        <position position="280"/>
    </location>
</feature>